<dbReference type="GO" id="GO:0006508">
    <property type="term" value="P:proteolysis"/>
    <property type="evidence" value="ECO:0007669"/>
    <property type="project" value="UniProtKB-KW"/>
</dbReference>
<evidence type="ECO:0000256" key="3">
    <source>
        <dbReference type="ARBA" id="ARBA00022833"/>
    </source>
</evidence>
<feature type="binding site" evidence="6 7">
    <location>
        <position position="13"/>
    </location>
    <ligand>
        <name>Zn(2+)</name>
        <dbReference type="ChEBI" id="CHEBI:29105"/>
    </ligand>
</feature>
<dbReference type="Proteomes" id="UP000675409">
    <property type="component" value="Unassembled WGS sequence"/>
</dbReference>
<reference evidence="9 10" key="1">
    <citation type="journal article" date="2021" name="Arch. Microbiol.">
        <title>Myceligenerans indicum sp. nov., an actinobacterium isolated from mangrove sediment of Sundarbans, India.</title>
        <authorList>
            <person name="Asha K."/>
            <person name="Bhadury P."/>
        </authorList>
    </citation>
    <scope>NUCLEOTIDE SEQUENCE [LARGE SCALE GENOMIC DNA]</scope>
    <source>
        <strain evidence="9 10">I2</strain>
    </source>
</reference>
<feature type="binding site" evidence="6 7">
    <location>
        <position position="38"/>
    </location>
    <ligand>
        <name>Zn(2+)</name>
        <dbReference type="ChEBI" id="CHEBI:29105"/>
    </ligand>
</feature>
<dbReference type="InterPro" id="IPR004487">
    <property type="entry name" value="Clp_protease_ATP-bd_su_ClpX"/>
</dbReference>
<dbReference type="Gene3D" id="6.20.220.10">
    <property type="entry name" value="ClpX chaperone, C4-type zinc finger domain"/>
    <property type="match status" value="1"/>
</dbReference>
<dbReference type="SMART" id="SM00994">
    <property type="entry name" value="zf-C4_ClpX"/>
    <property type="match status" value="1"/>
</dbReference>
<dbReference type="InterPro" id="IPR059188">
    <property type="entry name" value="Znf_CLPX-like"/>
</dbReference>
<keyword evidence="9" id="KW-0645">Protease</keyword>
<keyword evidence="5 6" id="KW-0143">Chaperone</keyword>
<dbReference type="Pfam" id="PF07724">
    <property type="entry name" value="AAA_2"/>
    <property type="match status" value="1"/>
</dbReference>
<dbReference type="PANTHER" id="PTHR48102:SF7">
    <property type="entry name" value="ATP-DEPENDENT CLP PROTEASE ATP-BINDING SUBUNIT CLPX-LIKE, MITOCHONDRIAL"/>
    <property type="match status" value="1"/>
</dbReference>
<comment type="subunit">
    <text evidence="6">Component of the ClpX-ClpP complex. Forms a hexameric ring that, in the presence of ATP, binds to fourteen ClpP subunits assembled into a disk-like structure with a central cavity, resembling the structure of eukaryotic proteasomes.</text>
</comment>
<keyword evidence="9" id="KW-0378">Hydrolase</keyword>
<dbReference type="Gene3D" id="1.10.8.60">
    <property type="match status" value="1"/>
</dbReference>
<dbReference type="InterPro" id="IPR003593">
    <property type="entry name" value="AAA+_ATPase"/>
</dbReference>
<keyword evidence="3 6" id="KW-0862">Zinc</keyword>
<name>A0ABS1LL17_9MICO</name>
<dbReference type="Pfam" id="PF06689">
    <property type="entry name" value="zf-C4_ClpX"/>
    <property type="match status" value="1"/>
</dbReference>
<dbReference type="InterPro" id="IPR050052">
    <property type="entry name" value="ATP-dep_Clp_protease_ClpX"/>
</dbReference>
<protein>
    <recommendedName>
        <fullName evidence="6">ATP-dependent Clp protease ATP-binding subunit ClpX</fullName>
    </recommendedName>
</protein>
<feature type="domain" description="ClpX-type ZB" evidence="8">
    <location>
        <begin position="1"/>
        <end position="54"/>
    </location>
</feature>
<dbReference type="InterPro" id="IPR010603">
    <property type="entry name" value="Znf_CppX_C4"/>
</dbReference>
<feature type="binding site" evidence="6">
    <location>
        <begin position="126"/>
        <end position="133"/>
    </location>
    <ligand>
        <name>ATP</name>
        <dbReference type="ChEBI" id="CHEBI:30616"/>
    </ligand>
</feature>
<feature type="binding site" evidence="6 7">
    <location>
        <position position="35"/>
    </location>
    <ligand>
        <name>Zn(2+)</name>
        <dbReference type="ChEBI" id="CHEBI:29105"/>
    </ligand>
</feature>
<comment type="function">
    <text evidence="6">ATP-dependent specificity component of the Clp protease. It directs the protease to specific substrates. Can perform chaperone functions in the absence of ClpP.</text>
</comment>
<dbReference type="InterPro" id="IPR003959">
    <property type="entry name" value="ATPase_AAA_core"/>
</dbReference>
<dbReference type="SMART" id="SM01086">
    <property type="entry name" value="ClpB_D2-small"/>
    <property type="match status" value="1"/>
</dbReference>
<feature type="binding site" evidence="6 7">
    <location>
        <position position="16"/>
    </location>
    <ligand>
        <name>Zn(2+)</name>
        <dbReference type="ChEBI" id="CHEBI:29105"/>
    </ligand>
</feature>
<comment type="caution">
    <text evidence="9">The sequence shown here is derived from an EMBL/GenBank/DDBJ whole genome shotgun (WGS) entry which is preliminary data.</text>
</comment>
<dbReference type="InterPro" id="IPR019489">
    <property type="entry name" value="Clp_ATPase_C"/>
</dbReference>
<dbReference type="GO" id="GO:0005524">
    <property type="term" value="F:ATP binding"/>
    <property type="evidence" value="ECO:0007669"/>
    <property type="project" value="UniProtKB-KW"/>
</dbReference>
<dbReference type="HAMAP" id="MF_00175">
    <property type="entry name" value="ClpX"/>
    <property type="match status" value="1"/>
</dbReference>
<dbReference type="Pfam" id="PF10431">
    <property type="entry name" value="ClpB_D2-small"/>
    <property type="match status" value="1"/>
</dbReference>
<keyword evidence="2 6" id="KW-0547">Nucleotide-binding</keyword>
<dbReference type="NCBIfam" id="NF003745">
    <property type="entry name" value="PRK05342.1"/>
    <property type="match status" value="1"/>
</dbReference>
<dbReference type="SUPFAM" id="SSF52540">
    <property type="entry name" value="P-loop containing nucleoside triphosphate hydrolases"/>
    <property type="match status" value="1"/>
</dbReference>
<dbReference type="NCBIfam" id="TIGR00382">
    <property type="entry name" value="clpX"/>
    <property type="match status" value="1"/>
</dbReference>
<evidence type="ECO:0000256" key="1">
    <source>
        <dbReference type="ARBA" id="ARBA00022723"/>
    </source>
</evidence>
<dbReference type="EMBL" id="JABBYC010000018">
    <property type="protein sequence ID" value="MBL0886932.1"/>
    <property type="molecule type" value="Genomic_DNA"/>
</dbReference>
<dbReference type="Gene3D" id="3.40.50.300">
    <property type="entry name" value="P-loop containing nucleotide triphosphate hydrolases"/>
    <property type="match status" value="1"/>
</dbReference>
<dbReference type="PANTHER" id="PTHR48102">
    <property type="entry name" value="ATP-DEPENDENT CLP PROTEASE ATP-BINDING SUBUNIT CLPX-LIKE, MITOCHONDRIAL-RELATED"/>
    <property type="match status" value="1"/>
</dbReference>
<evidence type="ECO:0000313" key="9">
    <source>
        <dbReference type="EMBL" id="MBL0886932.1"/>
    </source>
</evidence>
<dbReference type="SMART" id="SM00382">
    <property type="entry name" value="AAA"/>
    <property type="match status" value="1"/>
</dbReference>
<evidence type="ECO:0000313" key="10">
    <source>
        <dbReference type="Proteomes" id="UP000675409"/>
    </source>
</evidence>
<dbReference type="SUPFAM" id="SSF57716">
    <property type="entry name" value="Glucocorticoid receptor-like (DNA-binding domain)"/>
    <property type="match status" value="1"/>
</dbReference>
<dbReference type="InterPro" id="IPR038366">
    <property type="entry name" value="Znf_CppX_C4_sf"/>
</dbReference>
<keyword evidence="1 6" id="KW-0479">Metal-binding</keyword>
<evidence type="ECO:0000256" key="6">
    <source>
        <dbReference type="HAMAP-Rule" id="MF_00175"/>
    </source>
</evidence>
<keyword evidence="4 6" id="KW-0067">ATP-binding</keyword>
<gene>
    <name evidence="6 9" type="primary">clpX</name>
    <name evidence="9" type="ORF">HGK34_11695</name>
</gene>
<dbReference type="GO" id="GO:0008233">
    <property type="term" value="F:peptidase activity"/>
    <property type="evidence" value="ECO:0007669"/>
    <property type="project" value="UniProtKB-KW"/>
</dbReference>
<sequence length="429" mass="46765">MARIGDGAELLKCNFCGKSQKQVIKLIAGPGVYICNECIELCNEIIDEEMNEAAEVGLTELPKPREIFEFLEQYIIGQESAKRALAVAVYNHYKRIQASSGPKAPGSQEDADQVEIAKSNILLIGPTGTGKTYLAQTLAKMLNVPFAIADATALTEAGYVGEDVENILLKLIQAADFDVKKAETGIIYIDEVDKVARKAENPSITRDVSGEGVQQALLKIIEGTSASVPPQGGRKHPHQEFIQIDTTNVLFIVAGAFAGLDDIVASRARKRGIGFAAPMETAADDDLFAEVRPEDLQKYGLIPEFIGRLPVVASVSPLDRDALVRILTEPRNALVKQYKRMFQIDGVELEFEDGAVDAIAGQALLRGTGARGLRAIMEEVLQQVMFDVPSRDDVERVLISRDVVLENVNPTVVPRRTAVRGRQPREKSA</sequence>
<comment type="similarity">
    <text evidence="6 7">Belongs to the ClpX chaperone family.</text>
</comment>
<evidence type="ECO:0000256" key="7">
    <source>
        <dbReference type="PROSITE-ProRule" id="PRU01250"/>
    </source>
</evidence>
<dbReference type="PROSITE" id="PS51902">
    <property type="entry name" value="CLPX_ZB"/>
    <property type="match status" value="1"/>
</dbReference>
<dbReference type="RefSeq" id="WP_201847394.1">
    <property type="nucleotide sequence ID" value="NZ_JABBYC010000018.1"/>
</dbReference>
<evidence type="ECO:0000256" key="4">
    <source>
        <dbReference type="ARBA" id="ARBA00022840"/>
    </source>
</evidence>
<keyword evidence="10" id="KW-1185">Reference proteome</keyword>
<dbReference type="InterPro" id="IPR046425">
    <property type="entry name" value="ClpX_bact"/>
</dbReference>
<proteinExistence type="inferred from homology"/>
<evidence type="ECO:0000256" key="5">
    <source>
        <dbReference type="ARBA" id="ARBA00023186"/>
    </source>
</evidence>
<dbReference type="CDD" id="cd19497">
    <property type="entry name" value="RecA-like_ClpX"/>
    <property type="match status" value="1"/>
</dbReference>
<dbReference type="InterPro" id="IPR027417">
    <property type="entry name" value="P-loop_NTPase"/>
</dbReference>
<evidence type="ECO:0000256" key="2">
    <source>
        <dbReference type="ARBA" id="ARBA00022741"/>
    </source>
</evidence>
<evidence type="ECO:0000259" key="8">
    <source>
        <dbReference type="PROSITE" id="PS51902"/>
    </source>
</evidence>
<accession>A0ABS1LL17</accession>
<organism evidence="9 10">
    <name type="scientific">Myceligenerans indicum</name>
    <dbReference type="NCBI Taxonomy" id="2593663"/>
    <lineage>
        <taxon>Bacteria</taxon>
        <taxon>Bacillati</taxon>
        <taxon>Actinomycetota</taxon>
        <taxon>Actinomycetes</taxon>
        <taxon>Micrococcales</taxon>
        <taxon>Promicromonosporaceae</taxon>
        <taxon>Myceligenerans</taxon>
    </lineage>
</organism>